<dbReference type="Gene3D" id="3.30.1330.60">
    <property type="entry name" value="OmpA-like domain"/>
    <property type="match status" value="1"/>
</dbReference>
<dbReference type="RefSeq" id="WP_142942665.1">
    <property type="nucleotide sequence ID" value="NZ_VIKR01000003.1"/>
</dbReference>
<dbReference type="AlphaFoldDB" id="A0A545T9S6"/>
<dbReference type="InterPro" id="IPR036737">
    <property type="entry name" value="OmpA-like_sf"/>
</dbReference>
<evidence type="ECO:0000313" key="3">
    <source>
        <dbReference type="EMBL" id="TQV73958.1"/>
    </source>
</evidence>
<evidence type="ECO:0000256" key="1">
    <source>
        <dbReference type="SAM" id="Coils"/>
    </source>
</evidence>
<feature type="chain" id="PRO_5021903807" evidence="2">
    <location>
        <begin position="22"/>
        <end position="222"/>
    </location>
</feature>
<feature type="signal peptide" evidence="2">
    <location>
        <begin position="1"/>
        <end position="21"/>
    </location>
</feature>
<keyword evidence="1" id="KW-0175">Coiled coil</keyword>
<dbReference type="SUPFAM" id="SSF103088">
    <property type="entry name" value="OmpA-like"/>
    <property type="match status" value="1"/>
</dbReference>
<evidence type="ECO:0000313" key="4">
    <source>
        <dbReference type="Proteomes" id="UP000317839"/>
    </source>
</evidence>
<accession>A0A545T9S6</accession>
<keyword evidence="4" id="KW-1185">Reference proteome</keyword>
<name>A0A545T9S6_9GAMM</name>
<reference evidence="3 4" key="1">
    <citation type="submission" date="2019-06" db="EMBL/GenBank/DDBJ databases">
        <title>Draft genome of Aliikangiella marina GYP-15.</title>
        <authorList>
            <person name="Wang G."/>
        </authorList>
    </citation>
    <scope>NUCLEOTIDE SEQUENCE [LARGE SCALE GENOMIC DNA]</scope>
    <source>
        <strain evidence="3 4">GYP-15</strain>
    </source>
</reference>
<sequence>MNYAKITYLVCFMLMSFTIKANSWNCHASMFVLDCFRSHKTELLEIHLQQLNEVAIAIKRQIDNPGTYYPIDHVSVIGHSAMFNANLPNAEKALERANNVKTELQKALRRHDVNNVKVTVGGMSVNEPIIDNRNQHNRSLNRRVEIFPRSLAVFRKGNKGLKLYSNQLYRNTETLVIKGATCRSDYNARQVCLERMSFQPGELIGAICLPLKTHCIIGRGRK</sequence>
<feature type="coiled-coil region" evidence="1">
    <location>
        <begin position="87"/>
        <end position="114"/>
    </location>
</feature>
<protein>
    <submittedName>
        <fullName evidence="3">OmpA family protein</fullName>
    </submittedName>
</protein>
<comment type="caution">
    <text evidence="3">The sequence shown here is derived from an EMBL/GenBank/DDBJ whole genome shotgun (WGS) entry which is preliminary data.</text>
</comment>
<organism evidence="3 4">
    <name type="scientific">Aliikangiella marina</name>
    <dbReference type="NCBI Taxonomy" id="1712262"/>
    <lineage>
        <taxon>Bacteria</taxon>
        <taxon>Pseudomonadati</taxon>
        <taxon>Pseudomonadota</taxon>
        <taxon>Gammaproteobacteria</taxon>
        <taxon>Oceanospirillales</taxon>
        <taxon>Pleioneaceae</taxon>
        <taxon>Aliikangiella</taxon>
    </lineage>
</organism>
<keyword evidence="2" id="KW-0732">Signal</keyword>
<gene>
    <name evidence="3" type="ORF">FLL45_13935</name>
</gene>
<evidence type="ECO:0000256" key="2">
    <source>
        <dbReference type="SAM" id="SignalP"/>
    </source>
</evidence>
<proteinExistence type="predicted"/>
<dbReference type="EMBL" id="VIKR01000003">
    <property type="protein sequence ID" value="TQV73958.1"/>
    <property type="molecule type" value="Genomic_DNA"/>
</dbReference>
<dbReference type="Proteomes" id="UP000317839">
    <property type="component" value="Unassembled WGS sequence"/>
</dbReference>